<reference evidence="3" key="1">
    <citation type="submission" date="2025-08" db="UniProtKB">
        <authorList>
            <consortium name="Ensembl"/>
        </authorList>
    </citation>
    <scope>IDENTIFICATION</scope>
</reference>
<dbReference type="Gene3D" id="3.10.100.10">
    <property type="entry name" value="Mannose-Binding Protein A, subunit A"/>
    <property type="match status" value="1"/>
</dbReference>
<feature type="region of interest" description="Disordered" evidence="1">
    <location>
        <begin position="152"/>
        <end position="190"/>
    </location>
</feature>
<keyword evidence="4" id="KW-1185">Reference proteome</keyword>
<feature type="domain" description="C-type lectin" evidence="2">
    <location>
        <begin position="13"/>
        <end position="78"/>
    </location>
</feature>
<organism evidence="3 4">
    <name type="scientific">Chelydra serpentina</name>
    <name type="common">Snapping turtle</name>
    <name type="synonym">Testudo serpentina</name>
    <dbReference type="NCBI Taxonomy" id="8475"/>
    <lineage>
        <taxon>Eukaryota</taxon>
        <taxon>Metazoa</taxon>
        <taxon>Chordata</taxon>
        <taxon>Craniata</taxon>
        <taxon>Vertebrata</taxon>
        <taxon>Euteleostomi</taxon>
        <taxon>Archelosauria</taxon>
        <taxon>Testudinata</taxon>
        <taxon>Testudines</taxon>
        <taxon>Cryptodira</taxon>
        <taxon>Durocryptodira</taxon>
        <taxon>Americhelydia</taxon>
        <taxon>Chelydroidea</taxon>
        <taxon>Chelydridae</taxon>
        <taxon>Chelydra</taxon>
    </lineage>
</organism>
<evidence type="ECO:0000256" key="1">
    <source>
        <dbReference type="SAM" id="MobiDB-lite"/>
    </source>
</evidence>
<evidence type="ECO:0000313" key="3">
    <source>
        <dbReference type="Ensembl" id="ENSCSRP00000020632.1"/>
    </source>
</evidence>
<dbReference type="InterPro" id="IPR016187">
    <property type="entry name" value="CTDL_fold"/>
</dbReference>
<dbReference type="InterPro" id="IPR001304">
    <property type="entry name" value="C-type_lectin-like"/>
</dbReference>
<reference evidence="3" key="2">
    <citation type="submission" date="2025-09" db="UniProtKB">
        <authorList>
            <consortium name="Ensembl"/>
        </authorList>
    </citation>
    <scope>IDENTIFICATION</scope>
</reference>
<sequence>MGKPLDYTKGQAYWIGAHDTFKEGSFMWTDGSKYNFKTFGAGQPDGLPGENYVASWILENGGSFVLGQCVCVCVSVCVGGCQMLGGSVCSGLAHYLNPLTLTRRTLSRFTSCWLAGPSDQIIGCLVWSPALTAQSTDLPTSASDCGLRQMLWRKTTPDSPPPKPPQSKQKPYLVPGQFLVGEPSPIHPDQ</sequence>
<dbReference type="PROSITE" id="PS50041">
    <property type="entry name" value="C_TYPE_LECTIN_2"/>
    <property type="match status" value="1"/>
</dbReference>
<dbReference type="Ensembl" id="ENSCSRT00000021546.1">
    <property type="protein sequence ID" value="ENSCSRP00000020632.1"/>
    <property type="gene ID" value="ENSCSRG00000015672.1"/>
</dbReference>
<dbReference type="InterPro" id="IPR016186">
    <property type="entry name" value="C-type_lectin-like/link_sf"/>
</dbReference>
<dbReference type="AlphaFoldDB" id="A0A8C3SY79"/>
<dbReference type="Proteomes" id="UP000694403">
    <property type="component" value="Unplaced"/>
</dbReference>
<protein>
    <recommendedName>
        <fullName evidence="2">C-type lectin domain-containing protein</fullName>
    </recommendedName>
</protein>
<evidence type="ECO:0000259" key="2">
    <source>
        <dbReference type="PROSITE" id="PS50041"/>
    </source>
</evidence>
<dbReference type="SUPFAM" id="SSF56436">
    <property type="entry name" value="C-type lectin-like"/>
    <property type="match status" value="1"/>
</dbReference>
<proteinExistence type="predicted"/>
<name>A0A8C3SY79_CHESE</name>
<evidence type="ECO:0000313" key="4">
    <source>
        <dbReference type="Proteomes" id="UP000694403"/>
    </source>
</evidence>
<accession>A0A8C3SY79</accession>